<dbReference type="EMBL" id="KV454297">
    <property type="protein sequence ID" value="ODQ71593.1"/>
    <property type="molecule type" value="Genomic_DNA"/>
</dbReference>
<reference evidence="1 2" key="1">
    <citation type="journal article" date="2016" name="Proc. Natl. Acad. Sci. U.S.A.">
        <title>Comparative genomics of biotechnologically important yeasts.</title>
        <authorList>
            <person name="Riley R."/>
            <person name="Haridas S."/>
            <person name="Wolfe K.H."/>
            <person name="Lopes M.R."/>
            <person name="Hittinger C.T."/>
            <person name="Goeker M."/>
            <person name="Salamov A.A."/>
            <person name="Wisecaver J.H."/>
            <person name="Long T.M."/>
            <person name="Calvey C.H."/>
            <person name="Aerts A.L."/>
            <person name="Barry K.W."/>
            <person name="Choi C."/>
            <person name="Clum A."/>
            <person name="Coughlan A.Y."/>
            <person name="Deshpande S."/>
            <person name="Douglass A.P."/>
            <person name="Hanson S.J."/>
            <person name="Klenk H.-P."/>
            <person name="LaButti K.M."/>
            <person name="Lapidus A."/>
            <person name="Lindquist E.A."/>
            <person name="Lipzen A.M."/>
            <person name="Meier-Kolthoff J.P."/>
            <person name="Ohm R.A."/>
            <person name="Otillar R.P."/>
            <person name="Pangilinan J.L."/>
            <person name="Peng Y."/>
            <person name="Rokas A."/>
            <person name="Rosa C.A."/>
            <person name="Scheuner C."/>
            <person name="Sibirny A.A."/>
            <person name="Slot J.C."/>
            <person name="Stielow J.B."/>
            <person name="Sun H."/>
            <person name="Kurtzman C.P."/>
            <person name="Blackwell M."/>
            <person name="Grigoriev I.V."/>
            <person name="Jeffries T.W."/>
        </authorList>
    </citation>
    <scope>NUCLEOTIDE SEQUENCE [LARGE SCALE GENOMIC DNA]</scope>
    <source>
        <strain evidence="1 2">NRRL Y-11557</strain>
    </source>
</reference>
<accession>A0A1E3Q1L0</accession>
<organism evidence="1 2">
    <name type="scientific">Lipomyces starkeyi NRRL Y-11557</name>
    <dbReference type="NCBI Taxonomy" id="675824"/>
    <lineage>
        <taxon>Eukaryota</taxon>
        <taxon>Fungi</taxon>
        <taxon>Dikarya</taxon>
        <taxon>Ascomycota</taxon>
        <taxon>Saccharomycotina</taxon>
        <taxon>Lipomycetes</taxon>
        <taxon>Lipomycetales</taxon>
        <taxon>Lipomycetaceae</taxon>
        <taxon>Lipomyces</taxon>
    </lineage>
</organism>
<dbReference type="Proteomes" id="UP000094385">
    <property type="component" value="Unassembled WGS sequence"/>
</dbReference>
<proteinExistence type="predicted"/>
<keyword evidence="2" id="KW-1185">Reference proteome</keyword>
<dbReference type="AlphaFoldDB" id="A0A1E3Q1L0"/>
<evidence type="ECO:0000313" key="1">
    <source>
        <dbReference type="EMBL" id="ODQ71593.1"/>
    </source>
</evidence>
<evidence type="ECO:0000313" key="2">
    <source>
        <dbReference type="Proteomes" id="UP000094385"/>
    </source>
</evidence>
<protein>
    <submittedName>
        <fullName evidence="1">Uncharacterized protein</fullName>
    </submittedName>
</protein>
<name>A0A1E3Q1L0_LIPST</name>
<gene>
    <name evidence="1" type="ORF">LIPSTDRAFT_106018</name>
</gene>
<sequence>MSEMSKLAIISYDAGDRQTLCTGVAPPATGKLTEITYTEFDSNFTWTPDHRLTLVTTDARPALSPWPSGQIF</sequence>